<dbReference type="KEGG" id="clus:A9F13_07g00814"/>
<dbReference type="NCBIfam" id="TIGR00728">
    <property type="entry name" value="OPT_sfam"/>
    <property type="match status" value="1"/>
</dbReference>
<sequence length="907" mass="102819">MSEKPDLTSITSAGNRADPKDHEVNLHAVTSHPLSLNEVAAEFTTDQKHYVMSRLGWDNLTSYDDLPVTITFMLEKIQALQVDEALEILKEYLKEHFGDVNIPNEDYDLIERLVNSSESQAVAAPTKNLDDALAEKTEFMEESAAVADTSSSLEYQKFEGIDWAMQVRTEAGIIAYWSPYPEVRAVSDPFDDPDVACETLRAYIVGIIWTIIGAFINQYFMDRQPSISFNSAVAQLFIYPTGIAMQYILPAYKFKVAGLTVDLNPGPWTHKEQLLSTLFYSVSGGNIYVAYNITVQKIETWYDTKWMDFGYQFLLAVSTQFMGFGFAGVMRKFLVYPTTALWPSIMPTLALNKALMQPEKKANIHGWTISRYSFYFITCAASFLYFWIPDYLFQALSTFNWMTWIKPENFNLAAITGSVSGLGLNPITTFDWNIINYNYPLVVPFFSQANQYIGSIIAFFCIVGVWYSNYKWTGYLPINSNALFTNTGDSYAISEILNEKKTFDNEKYQQYGPPFYTAANLVTYGAFFAIYPFTIVYVAITNFAQLKHSFTTFKKIFTSFKASTFDGFTDPFSRSMRRYKEVPEWCFAIVLVISVVLAILCVKVYPAQTPVWGIFFALAINFVFLIPLSLVYATTGFSFGLNVLVELIVGYAIPGNGLALNFIKALGYNIDGQAQNYISDQKMGHYMRIPPRALFRVQMISVLLSTFVGLGTLNLAFSTIKDYCSPLQPQKFKCPASRTFFSASVLWGVIGPKKVFNGLYPILQWCFLIGFLLAFPCALVKIYWRNNKYVKFFQPVLIIGGFLIYAPYNLSYYTPGLITSFFFMYLIRKRYFAWWSKYNYVLSGGLQAGVAFGAIIIFFAVQYHDKSISWWGNNVMYEGLDGLGPARLNATISAPEGYFGPRFGDLP</sequence>
<dbReference type="GO" id="GO:0035673">
    <property type="term" value="F:oligopeptide transmembrane transporter activity"/>
    <property type="evidence" value="ECO:0007669"/>
    <property type="project" value="InterPro"/>
</dbReference>
<evidence type="ECO:0000256" key="8">
    <source>
        <dbReference type="ARBA" id="ARBA00023136"/>
    </source>
</evidence>
<feature type="transmembrane region" description="Helical" evidence="10">
    <location>
        <begin position="521"/>
        <end position="540"/>
    </location>
</feature>
<evidence type="ECO:0000256" key="4">
    <source>
        <dbReference type="ARBA" id="ARBA00022692"/>
    </source>
</evidence>
<keyword evidence="5" id="KW-0571">Peptide transport</keyword>
<feature type="transmembrane region" description="Helical" evidence="10">
    <location>
        <begin position="372"/>
        <end position="389"/>
    </location>
</feature>
<dbReference type="NCBIfam" id="TIGR00727">
    <property type="entry name" value="ISP4_OPT"/>
    <property type="match status" value="1"/>
</dbReference>
<comment type="subcellular location">
    <subcellularLocation>
        <location evidence="1">Membrane</location>
        <topology evidence="1">Multi-pass membrane protein</topology>
    </subcellularLocation>
</comment>
<keyword evidence="6" id="KW-0653">Protein transport</keyword>
<feature type="transmembrane region" description="Helical" evidence="10">
    <location>
        <begin position="409"/>
        <end position="428"/>
    </location>
</feature>
<dbReference type="GO" id="GO:0016020">
    <property type="term" value="C:membrane"/>
    <property type="evidence" value="ECO:0007669"/>
    <property type="project" value="UniProtKB-SubCell"/>
</dbReference>
<keyword evidence="8 10" id="KW-0472">Membrane</keyword>
<evidence type="ECO:0000256" key="2">
    <source>
        <dbReference type="ARBA" id="ARBA00008807"/>
    </source>
</evidence>
<reference evidence="11 12" key="1">
    <citation type="submission" date="2017-04" db="EMBL/GenBank/DDBJ databases">
        <title>Draft genome of the yeast Clavispora lusitaniae type strain CBS 6936.</title>
        <authorList>
            <person name="Durrens P."/>
            <person name="Klopp C."/>
            <person name="Biteau N."/>
            <person name="Fitton-Ouhabi V."/>
            <person name="Dementhon K."/>
            <person name="Accoceberry I."/>
            <person name="Sherman D.J."/>
            <person name="Noel T."/>
        </authorList>
    </citation>
    <scope>NUCLEOTIDE SEQUENCE [LARGE SCALE GENOMIC DNA]</scope>
    <source>
        <strain evidence="11 12">CBS 6936</strain>
    </source>
</reference>
<feature type="region of interest" description="Disordered" evidence="9">
    <location>
        <begin position="1"/>
        <end position="21"/>
    </location>
</feature>
<evidence type="ECO:0000256" key="9">
    <source>
        <dbReference type="SAM" id="MobiDB-lite"/>
    </source>
</evidence>
<name>A0AA91T1U6_CLALS</name>
<feature type="transmembrane region" description="Helical" evidence="10">
    <location>
        <begin position="611"/>
        <end position="633"/>
    </location>
</feature>
<feature type="transmembrane region" description="Helical" evidence="10">
    <location>
        <begin position="585"/>
        <end position="605"/>
    </location>
</feature>
<feature type="transmembrane region" description="Helical" evidence="10">
    <location>
        <begin position="274"/>
        <end position="294"/>
    </location>
</feature>
<comment type="caution">
    <text evidence="11">The sequence shown here is derived from an EMBL/GenBank/DDBJ whole genome shotgun (WGS) entry which is preliminary data.</text>
</comment>
<comment type="similarity">
    <text evidence="2">Belongs to the oligopeptide OPT transporter family.</text>
</comment>
<protein>
    <submittedName>
        <fullName evidence="11">Oligopeptide transporter</fullName>
    </submittedName>
</protein>
<dbReference type="AlphaFoldDB" id="A0AA91T1U6"/>
<feature type="transmembrane region" description="Helical" evidence="10">
    <location>
        <begin position="789"/>
        <end position="806"/>
    </location>
</feature>
<evidence type="ECO:0000313" key="11">
    <source>
        <dbReference type="EMBL" id="OVF08629.1"/>
    </source>
</evidence>
<dbReference type="GO" id="GO:0015031">
    <property type="term" value="P:protein transport"/>
    <property type="evidence" value="ECO:0007669"/>
    <property type="project" value="UniProtKB-KW"/>
</dbReference>
<evidence type="ECO:0000256" key="7">
    <source>
        <dbReference type="ARBA" id="ARBA00022989"/>
    </source>
</evidence>
<dbReference type="PANTHER" id="PTHR22601">
    <property type="entry name" value="ISP4 LIKE PROTEIN"/>
    <property type="match status" value="1"/>
</dbReference>
<feature type="transmembrane region" description="Helical" evidence="10">
    <location>
        <begin position="812"/>
        <end position="828"/>
    </location>
</feature>
<dbReference type="InterPro" id="IPR004648">
    <property type="entry name" value="Oligpept_transpt"/>
</dbReference>
<proteinExistence type="inferred from homology"/>
<feature type="transmembrane region" description="Helical" evidence="10">
    <location>
        <begin position="306"/>
        <end position="327"/>
    </location>
</feature>
<evidence type="ECO:0000256" key="3">
    <source>
        <dbReference type="ARBA" id="ARBA00022448"/>
    </source>
</evidence>
<evidence type="ECO:0000256" key="5">
    <source>
        <dbReference type="ARBA" id="ARBA00022856"/>
    </source>
</evidence>
<evidence type="ECO:0000256" key="6">
    <source>
        <dbReference type="ARBA" id="ARBA00022927"/>
    </source>
</evidence>
<dbReference type="Pfam" id="PF03169">
    <property type="entry name" value="OPT"/>
    <property type="match status" value="1"/>
</dbReference>
<keyword evidence="3" id="KW-0813">Transport</keyword>
<accession>A0AA91T1U6</accession>
<feature type="transmembrane region" description="Helical" evidence="10">
    <location>
        <begin position="693"/>
        <end position="717"/>
    </location>
</feature>
<keyword evidence="4 10" id="KW-0812">Transmembrane</keyword>
<feature type="transmembrane region" description="Helical" evidence="10">
    <location>
        <begin position="200"/>
        <end position="220"/>
    </location>
</feature>
<gene>
    <name evidence="11" type="ORF">A9F13_07g00814</name>
</gene>
<evidence type="ECO:0000256" key="10">
    <source>
        <dbReference type="SAM" id="Phobius"/>
    </source>
</evidence>
<organism evidence="11 12">
    <name type="scientific">Clavispora lusitaniae</name>
    <name type="common">Candida lusitaniae</name>
    <dbReference type="NCBI Taxonomy" id="36911"/>
    <lineage>
        <taxon>Eukaryota</taxon>
        <taxon>Fungi</taxon>
        <taxon>Dikarya</taxon>
        <taxon>Ascomycota</taxon>
        <taxon>Saccharomycotina</taxon>
        <taxon>Pichiomycetes</taxon>
        <taxon>Metschnikowiaceae</taxon>
        <taxon>Clavispora</taxon>
    </lineage>
</organism>
<evidence type="ECO:0000313" key="12">
    <source>
        <dbReference type="Proteomes" id="UP000195602"/>
    </source>
</evidence>
<evidence type="ECO:0000256" key="1">
    <source>
        <dbReference type="ARBA" id="ARBA00004141"/>
    </source>
</evidence>
<keyword evidence="7 10" id="KW-1133">Transmembrane helix</keyword>
<dbReference type="InterPro" id="IPR004813">
    <property type="entry name" value="OPT"/>
</dbReference>
<dbReference type="EMBL" id="LYUB02000007">
    <property type="protein sequence ID" value="OVF08629.1"/>
    <property type="molecule type" value="Genomic_DNA"/>
</dbReference>
<feature type="transmembrane region" description="Helical" evidence="10">
    <location>
        <begin position="762"/>
        <end position="782"/>
    </location>
</feature>
<feature type="transmembrane region" description="Helical" evidence="10">
    <location>
        <begin position="232"/>
        <end position="254"/>
    </location>
</feature>
<feature type="transmembrane region" description="Helical" evidence="10">
    <location>
        <begin position="840"/>
        <end position="861"/>
    </location>
</feature>
<dbReference type="Proteomes" id="UP000195602">
    <property type="component" value="Unassembled WGS sequence"/>
</dbReference>
<feature type="transmembrane region" description="Helical" evidence="10">
    <location>
        <begin position="449"/>
        <end position="467"/>
    </location>
</feature>